<dbReference type="EMBL" id="JAHYIQ010000002">
    <property type="protein sequence ID" value="KAK1134489.1"/>
    <property type="molecule type" value="Genomic_DNA"/>
</dbReference>
<comment type="caution">
    <text evidence="1">The sequence shown here is derived from an EMBL/GenBank/DDBJ whole genome shotgun (WGS) entry which is preliminary data.</text>
</comment>
<proteinExistence type="predicted"/>
<protein>
    <submittedName>
        <fullName evidence="1">Uncharacterized protein</fullName>
    </submittedName>
</protein>
<evidence type="ECO:0000313" key="1">
    <source>
        <dbReference type="EMBL" id="KAK1134489.1"/>
    </source>
</evidence>
<dbReference type="Proteomes" id="UP001177670">
    <property type="component" value="Unassembled WGS sequence"/>
</dbReference>
<dbReference type="AlphaFoldDB" id="A0AA40KVN0"/>
<reference evidence="1" key="1">
    <citation type="submission" date="2021-10" db="EMBL/GenBank/DDBJ databases">
        <title>Melipona bicolor Genome sequencing and assembly.</title>
        <authorList>
            <person name="Araujo N.S."/>
            <person name="Arias M.C."/>
        </authorList>
    </citation>
    <scope>NUCLEOTIDE SEQUENCE</scope>
    <source>
        <strain evidence="1">USP_2M_L1-L4_2017</strain>
        <tissue evidence="1">Whole body</tissue>
    </source>
</reference>
<organism evidence="1 2">
    <name type="scientific">Melipona bicolor</name>
    <dbReference type="NCBI Taxonomy" id="60889"/>
    <lineage>
        <taxon>Eukaryota</taxon>
        <taxon>Metazoa</taxon>
        <taxon>Ecdysozoa</taxon>
        <taxon>Arthropoda</taxon>
        <taxon>Hexapoda</taxon>
        <taxon>Insecta</taxon>
        <taxon>Pterygota</taxon>
        <taxon>Neoptera</taxon>
        <taxon>Endopterygota</taxon>
        <taxon>Hymenoptera</taxon>
        <taxon>Apocrita</taxon>
        <taxon>Aculeata</taxon>
        <taxon>Apoidea</taxon>
        <taxon>Anthophila</taxon>
        <taxon>Apidae</taxon>
        <taxon>Melipona</taxon>
    </lineage>
</organism>
<sequence>MQLSRDYECFTIFEIDAAIILRTVQFGKNIKSQMEIIVPSSAALSKITRDPAGDYSSFHLYVIDAIARGPNPPQAVGWTRGEAVSGLGKPSERAVARSRLAGIQGRVHSAKAPGSIPAPDF</sequence>
<name>A0AA40KVN0_9HYME</name>
<keyword evidence="2" id="KW-1185">Reference proteome</keyword>
<evidence type="ECO:0000313" key="2">
    <source>
        <dbReference type="Proteomes" id="UP001177670"/>
    </source>
</evidence>
<gene>
    <name evidence="1" type="ORF">K0M31_007271</name>
</gene>
<accession>A0AA40KVN0</accession>